<evidence type="ECO:0000313" key="2">
    <source>
        <dbReference type="EMBL" id="MFC5910096.1"/>
    </source>
</evidence>
<dbReference type="Proteomes" id="UP001596174">
    <property type="component" value="Unassembled WGS sequence"/>
</dbReference>
<dbReference type="PANTHER" id="PTHR18964:SF149">
    <property type="entry name" value="BIFUNCTIONAL UDP-N-ACETYLGLUCOSAMINE 2-EPIMERASE_N-ACETYLMANNOSAMINE KINASE"/>
    <property type="match status" value="1"/>
</dbReference>
<name>A0ABW1G5X9_9ACTN</name>
<dbReference type="InterPro" id="IPR043129">
    <property type="entry name" value="ATPase_NBD"/>
</dbReference>
<dbReference type="InterPro" id="IPR036388">
    <property type="entry name" value="WH-like_DNA-bd_sf"/>
</dbReference>
<organism evidence="2 3">
    <name type="scientific">Streptacidiphilus monticola</name>
    <dbReference type="NCBI Taxonomy" id="2161674"/>
    <lineage>
        <taxon>Bacteria</taxon>
        <taxon>Bacillati</taxon>
        <taxon>Actinomycetota</taxon>
        <taxon>Actinomycetes</taxon>
        <taxon>Kitasatosporales</taxon>
        <taxon>Streptomycetaceae</taxon>
        <taxon>Streptacidiphilus</taxon>
    </lineage>
</organism>
<dbReference type="EMBL" id="JBHSQJ010000100">
    <property type="protein sequence ID" value="MFC5910096.1"/>
    <property type="molecule type" value="Genomic_DNA"/>
</dbReference>
<dbReference type="PANTHER" id="PTHR18964">
    <property type="entry name" value="ROK (REPRESSOR, ORF, KINASE) FAMILY"/>
    <property type="match status" value="1"/>
</dbReference>
<gene>
    <name evidence="2" type="ORF">ACFP3V_23115</name>
</gene>
<protein>
    <submittedName>
        <fullName evidence="2">ROK family protein</fullName>
    </submittedName>
</protein>
<evidence type="ECO:0000256" key="1">
    <source>
        <dbReference type="ARBA" id="ARBA00006479"/>
    </source>
</evidence>
<accession>A0ABW1G5X9</accession>
<dbReference type="InterPro" id="IPR000600">
    <property type="entry name" value="ROK"/>
</dbReference>
<dbReference type="RefSeq" id="WP_380586660.1">
    <property type="nucleotide sequence ID" value="NZ_JBHSQJ010000100.1"/>
</dbReference>
<dbReference type="SUPFAM" id="SSF46785">
    <property type="entry name" value="Winged helix' DNA-binding domain"/>
    <property type="match status" value="1"/>
</dbReference>
<dbReference type="SUPFAM" id="SSF53067">
    <property type="entry name" value="Actin-like ATPase domain"/>
    <property type="match status" value="1"/>
</dbReference>
<proteinExistence type="inferred from homology"/>
<dbReference type="Gene3D" id="1.10.10.10">
    <property type="entry name" value="Winged helix-like DNA-binding domain superfamily/Winged helix DNA-binding domain"/>
    <property type="match status" value="1"/>
</dbReference>
<sequence length="393" mass="40402">MLTLVAPPPPLSAPGQPDGAAAVLRAALTRGPLARSAISKVTGLSPAAVSRHAADLLAMGLVYEPDTPDGPPRPGRPRIPLDVDTSRHVAAGVHIAIPQLTYSLTDLRGRVVAMEQAPRRERPEQVLADIAEQLPRFLARRGRGRSVLGFGAVTGGWVDPEAGVLVENAALGWSDVPLRDRLQRATRLPIHVESHARALARAELLFGVAAEHGELVHLFVGNVVDAAIAAGGTLLRGRQGGAGGIAHLPVPGSTVRCPCGRTGCLQVTVSDRALGDAARAAGVAADLAGLVRAAAAGDARALELCRGRLRAVAHAVGLLVDMISPETLVLTEAVTMYLPELLGELRAELAAGAAARVHASSFGPHALAVAAGAPVLAAVHHDPLALRTARTAG</sequence>
<dbReference type="InterPro" id="IPR036390">
    <property type="entry name" value="WH_DNA-bd_sf"/>
</dbReference>
<dbReference type="Pfam" id="PF00480">
    <property type="entry name" value="ROK"/>
    <property type="match status" value="1"/>
</dbReference>
<dbReference type="Gene3D" id="3.30.420.40">
    <property type="match status" value="2"/>
</dbReference>
<comment type="similarity">
    <text evidence="1">Belongs to the ROK (NagC/XylR) family.</text>
</comment>
<evidence type="ECO:0000313" key="3">
    <source>
        <dbReference type="Proteomes" id="UP001596174"/>
    </source>
</evidence>
<keyword evidence="3" id="KW-1185">Reference proteome</keyword>
<reference evidence="3" key="1">
    <citation type="journal article" date="2019" name="Int. J. Syst. Evol. Microbiol.">
        <title>The Global Catalogue of Microorganisms (GCM) 10K type strain sequencing project: providing services to taxonomists for standard genome sequencing and annotation.</title>
        <authorList>
            <consortium name="The Broad Institute Genomics Platform"/>
            <consortium name="The Broad Institute Genome Sequencing Center for Infectious Disease"/>
            <person name="Wu L."/>
            <person name="Ma J."/>
        </authorList>
    </citation>
    <scope>NUCLEOTIDE SEQUENCE [LARGE SCALE GENOMIC DNA]</scope>
    <source>
        <strain evidence="3">JCM 4816</strain>
    </source>
</reference>
<comment type="caution">
    <text evidence="2">The sequence shown here is derived from an EMBL/GenBank/DDBJ whole genome shotgun (WGS) entry which is preliminary data.</text>
</comment>